<dbReference type="PROSITE" id="PS51257">
    <property type="entry name" value="PROKAR_LIPOPROTEIN"/>
    <property type="match status" value="1"/>
</dbReference>
<evidence type="ECO:0000313" key="1">
    <source>
        <dbReference type="EMBL" id="KAF6141148.1"/>
    </source>
</evidence>
<dbReference type="EMBL" id="JACGCM010002332">
    <property type="protein sequence ID" value="KAF6141148.1"/>
    <property type="molecule type" value="Genomic_DNA"/>
</dbReference>
<proteinExistence type="predicted"/>
<dbReference type="PANTHER" id="PTHR31973:SF187">
    <property type="entry name" value="MUTATOR TRANSPOSASE MUDRA PROTEIN"/>
    <property type="match status" value="1"/>
</dbReference>
<dbReference type="OrthoDB" id="1888602at2759"/>
<dbReference type="AlphaFoldDB" id="A0A7J7LF07"/>
<keyword evidence="2" id="KW-1185">Reference proteome</keyword>
<accession>A0A7J7LF07</accession>
<reference evidence="1 2" key="1">
    <citation type="journal article" date="2020" name="IScience">
        <title>Genome Sequencing of the Endangered Kingdonia uniflora (Circaeasteraceae, Ranunculales) Reveals Potential Mechanisms of Evolutionary Specialization.</title>
        <authorList>
            <person name="Sun Y."/>
            <person name="Deng T."/>
            <person name="Zhang A."/>
            <person name="Moore M.J."/>
            <person name="Landis J.B."/>
            <person name="Lin N."/>
            <person name="Zhang H."/>
            <person name="Zhang X."/>
            <person name="Huang J."/>
            <person name="Zhang X."/>
            <person name="Sun H."/>
            <person name="Wang H."/>
        </authorList>
    </citation>
    <scope>NUCLEOTIDE SEQUENCE [LARGE SCALE GENOMIC DNA]</scope>
    <source>
        <strain evidence="1">TB1705</strain>
        <tissue evidence="1">Leaf</tissue>
    </source>
</reference>
<organism evidence="1 2">
    <name type="scientific">Kingdonia uniflora</name>
    <dbReference type="NCBI Taxonomy" id="39325"/>
    <lineage>
        <taxon>Eukaryota</taxon>
        <taxon>Viridiplantae</taxon>
        <taxon>Streptophyta</taxon>
        <taxon>Embryophyta</taxon>
        <taxon>Tracheophyta</taxon>
        <taxon>Spermatophyta</taxon>
        <taxon>Magnoliopsida</taxon>
        <taxon>Ranunculales</taxon>
        <taxon>Circaeasteraceae</taxon>
        <taxon>Kingdonia</taxon>
    </lineage>
</organism>
<gene>
    <name evidence="1" type="ORF">GIB67_006593</name>
</gene>
<comment type="caution">
    <text evidence="1">The sequence shown here is derived from an EMBL/GenBank/DDBJ whole genome shotgun (WGS) entry which is preliminary data.</text>
</comment>
<dbReference type="Proteomes" id="UP000541444">
    <property type="component" value="Unassembled WGS sequence"/>
</dbReference>
<name>A0A7J7LF07_9MAGN</name>
<evidence type="ECO:0000313" key="2">
    <source>
        <dbReference type="Proteomes" id="UP000541444"/>
    </source>
</evidence>
<dbReference type="PANTHER" id="PTHR31973">
    <property type="entry name" value="POLYPROTEIN, PUTATIVE-RELATED"/>
    <property type="match status" value="1"/>
</dbReference>
<protein>
    <submittedName>
        <fullName evidence="1">Uncharacterized protein</fullName>
    </submittedName>
</protein>
<sequence>MERIVGSYDEGYFKMPFLTIKLLNANPGSIISCSRDDATLQWTRTMVMFKASYDGWLRGCRPVLELDGCFLKGKYGGACLSIIGFDGNNDRQKGLIKAVADNFYNCNHRYCSEYHWVSTYMKAYASTVYPVADETSWVKPPREFRPPPLLRPTGRP</sequence>